<feature type="compositionally biased region" description="Basic residues" evidence="1">
    <location>
        <begin position="551"/>
        <end position="564"/>
    </location>
</feature>
<feature type="region of interest" description="Disordered" evidence="1">
    <location>
        <begin position="404"/>
        <end position="423"/>
    </location>
</feature>
<proteinExistence type="predicted"/>
<accession>A0A6J5UQR3</accession>
<protein>
    <recommendedName>
        <fullName evidence="2">J domain-containing protein</fullName>
    </recommendedName>
</protein>
<feature type="region of interest" description="Disordered" evidence="1">
    <location>
        <begin position="1497"/>
        <end position="1557"/>
    </location>
</feature>
<feature type="region of interest" description="Disordered" evidence="1">
    <location>
        <begin position="462"/>
        <end position="498"/>
    </location>
</feature>
<feature type="compositionally biased region" description="Polar residues" evidence="1">
    <location>
        <begin position="407"/>
        <end position="423"/>
    </location>
</feature>
<evidence type="ECO:0000256" key="1">
    <source>
        <dbReference type="SAM" id="MobiDB-lite"/>
    </source>
</evidence>
<dbReference type="EMBL" id="CAEKDK010000004">
    <property type="protein sequence ID" value="CAB4278362.1"/>
    <property type="molecule type" value="Genomic_DNA"/>
</dbReference>
<dbReference type="PANTHER" id="PTHR45181">
    <property type="entry name" value="HEAT SHOCK PROTEIN DNAJ WITH TETRATRICOPEPTIDE REPEAT-CONTAINING PROTEIN"/>
    <property type="match status" value="1"/>
</dbReference>
<dbReference type="PROSITE" id="PS50076">
    <property type="entry name" value="DNAJ_2"/>
    <property type="match status" value="1"/>
</dbReference>
<dbReference type="PANTHER" id="PTHR45181:SF4">
    <property type="entry name" value="HEAT SHOCK PROTEIN DNAJ WITH TETRATRICOPEPTIDE REPEAT-CONTAINING PROTEIN"/>
    <property type="match status" value="1"/>
</dbReference>
<reference evidence="3 4" key="1">
    <citation type="submission" date="2020-05" db="EMBL/GenBank/DDBJ databases">
        <authorList>
            <person name="Campoy J."/>
            <person name="Schneeberger K."/>
            <person name="Spophaly S."/>
        </authorList>
    </citation>
    <scope>NUCLEOTIDE SEQUENCE [LARGE SCALE GENOMIC DNA]</scope>
    <source>
        <strain evidence="3">PruArmRojPasFocal</strain>
    </source>
</reference>
<dbReference type="InterPro" id="IPR018253">
    <property type="entry name" value="DnaJ_domain_CS"/>
</dbReference>
<dbReference type="Gene3D" id="1.10.287.110">
    <property type="entry name" value="DnaJ domain"/>
    <property type="match status" value="1"/>
</dbReference>
<dbReference type="PRINTS" id="PR00625">
    <property type="entry name" value="JDOMAIN"/>
</dbReference>
<dbReference type="InterPro" id="IPR036869">
    <property type="entry name" value="J_dom_sf"/>
</dbReference>
<feature type="compositionally biased region" description="Basic and acidic residues" evidence="1">
    <location>
        <begin position="537"/>
        <end position="550"/>
    </location>
</feature>
<name>A0A6J5UQR3_PRUAR</name>
<dbReference type="InterPro" id="IPR011990">
    <property type="entry name" value="TPR-like_helical_dom_sf"/>
</dbReference>
<evidence type="ECO:0000259" key="2">
    <source>
        <dbReference type="PROSITE" id="PS50076"/>
    </source>
</evidence>
<feature type="compositionally biased region" description="Polar residues" evidence="1">
    <location>
        <begin position="13"/>
        <end position="25"/>
    </location>
</feature>
<evidence type="ECO:0000313" key="3">
    <source>
        <dbReference type="EMBL" id="CAB4278362.1"/>
    </source>
</evidence>
<dbReference type="PROSITE" id="PS00636">
    <property type="entry name" value="DNAJ_1"/>
    <property type="match status" value="1"/>
</dbReference>
<dbReference type="CDD" id="cd06257">
    <property type="entry name" value="DnaJ"/>
    <property type="match status" value="1"/>
</dbReference>
<feature type="region of interest" description="Disordered" evidence="1">
    <location>
        <begin position="533"/>
        <end position="602"/>
    </location>
</feature>
<dbReference type="InterPro" id="IPR001623">
    <property type="entry name" value="DnaJ_domain"/>
</dbReference>
<feature type="compositionally biased region" description="Basic and acidic residues" evidence="1">
    <location>
        <begin position="1497"/>
        <end position="1506"/>
    </location>
</feature>
<dbReference type="Proteomes" id="UP000507222">
    <property type="component" value="Unassembled WGS sequence"/>
</dbReference>
<feature type="region of interest" description="Disordered" evidence="1">
    <location>
        <begin position="1"/>
        <end position="25"/>
    </location>
</feature>
<dbReference type="SUPFAM" id="SSF46565">
    <property type="entry name" value="Chaperone J-domain"/>
    <property type="match status" value="1"/>
</dbReference>
<feature type="compositionally biased region" description="Polar residues" evidence="1">
    <location>
        <begin position="578"/>
        <end position="591"/>
    </location>
</feature>
<dbReference type="SMART" id="SM00271">
    <property type="entry name" value="DnaJ"/>
    <property type="match status" value="1"/>
</dbReference>
<dbReference type="Pfam" id="PF00226">
    <property type="entry name" value="DnaJ"/>
    <property type="match status" value="1"/>
</dbReference>
<dbReference type="SUPFAM" id="SSF48452">
    <property type="entry name" value="TPR-like"/>
    <property type="match status" value="2"/>
</dbReference>
<sequence>MSSPLLETRAPAHTQQHQNLNNGQISHPFSFDFSGFSLQNQSEQYQSLSHTMNPSNAGDVTSGFSNSNDINSNFGFNTSSLSRQGSGLARPRFVKVRRGLNAQNFKPPESPETGFRPGFNPFRTNLESSIPVPSGLETGTSVSGEFGTPKSGNEGKMFGANRSDSNANSGKWDSNASLRKGVIDEMRNLKIGSGNEFLNTKEGAFSFNARSRVSSSSAAGLDKGGFVFGNGYRKNSSIDESIGSKLPEDMMKLNIEGPENAESVEKGKDVKFNVTATDKTKFGLGNNDNVGGSLGQNLESELPNELKKLNIKETVQLDRSTDTPNADCVYKFAFGNSKKDSYSFSGSSENILPDLMKNLNIKDHADMSDRDNPAFTSGKTVGDTFDGRKGTLLSRKMEKLNLGSRAGDSTQSHAGTPSHQTSIKHVETGNCGDKLFHNLDKPIPREFPFQVAMQGRNAGGCDFSSDQPKDEAKSCGTTPSGGIHFEPVGGTSEMPAVDRPENRDEFYFTSKQDGLGGHSVEFKTPNTKANLFSGINKKLESGARRESFRDTRKKKTTGKPRRSSSAHLGPRHDFVSREGSSQENVEASASYSPMDVSPDSVPTVSNDPIDEDLAMATGRLDINEVDATSRETRADTFEYGLDGSVDVEGTLEGSVSEVETESFKSAAEEVDFSRDNSLTAAETEASSSSNIERHDIDARIHFGFPSTSEDRTRSNFTFAASSAAQSQLSASKRLHKKKNLVKEGQDTNVMVPNVKVPYASSSANFFPYPGASVHMSPRRSQKIDLSIPQHKYGDNSGVCKEKEIRQESGSPSAETAAAQEACEKWRLRGNQAYCNGDPSKAEDCYTKGVNCISRNETSKSCLRALMLCYSNRAATRMTLGRLRDALGDCMMAAGIDPNFLKAQVRAAKPVCSHFLYPVCFLTGLLVHNVAGMVLLKGQCCYLALGEVEDASQHFRRCLQLANDVCVDRKIAVEASDGLQKAQKVSECLNLSAELLQWKISTNAERALELIAEGLVMSPSSEKLLEMKAEALFMMRRYEEVIELCEQTLGSAEKNNPSIDTNYQALSSDGSELSKYFYFRLWRCRVIFKSYFHLGKLEEGLASLEKQDEKVSTYRNWRKTLESSVPLVLTVRELLSHKKTFDIQKLKTGEEIRLEKSVRDFLQEAVGDGKRDYLVRLVVASCLLEKSGVGTGNLDKRKRLLGKLLWRFLLELPLGCFHHNQAAGNEAFQAGRHTEAVEHYTAALSCNVESRPFTAVCFCNRAAAYKALGQMTDAIADCSLAIALDGNYQKERETEGEKRRRAGQWCRGWVRLGCGCWRSEREREEIWVGTRRRLGLGFSAMEKMAISRRATLYEMIRDYGQAARDLQRLVSLLTKQVEGKTNHCGTSDRSISCTNDLRQARLRLSGIEEEDRKDIPLDMYLILGVEPSVSAAEIKKAYRKAALRHHPDKAGQFFARSDNGDDGVWREIAEEVHKDADRLFKMIGEAYAVLSDPTKRSRYDAEEEMRNAQKKRSGSSTSRMPADVQNYPFERSSSRRQWSYGNSSARGSEATWSTPHLNGSDRLTVNGLSDIVIKRGRMCAVEMICKDANQKVVFPVC</sequence>
<dbReference type="Gene3D" id="1.25.40.10">
    <property type="entry name" value="Tetratricopeptide repeat domain"/>
    <property type="match status" value="3"/>
</dbReference>
<organism evidence="3 4">
    <name type="scientific">Prunus armeniaca</name>
    <name type="common">Apricot</name>
    <name type="synonym">Armeniaca vulgaris</name>
    <dbReference type="NCBI Taxonomy" id="36596"/>
    <lineage>
        <taxon>Eukaryota</taxon>
        <taxon>Viridiplantae</taxon>
        <taxon>Streptophyta</taxon>
        <taxon>Embryophyta</taxon>
        <taxon>Tracheophyta</taxon>
        <taxon>Spermatophyta</taxon>
        <taxon>Magnoliopsida</taxon>
        <taxon>eudicotyledons</taxon>
        <taxon>Gunneridae</taxon>
        <taxon>Pentapetalae</taxon>
        <taxon>rosids</taxon>
        <taxon>fabids</taxon>
        <taxon>Rosales</taxon>
        <taxon>Rosaceae</taxon>
        <taxon>Amygdaloideae</taxon>
        <taxon>Amygdaleae</taxon>
        <taxon>Prunus</taxon>
    </lineage>
</organism>
<dbReference type="InterPro" id="IPR019734">
    <property type="entry name" value="TPR_rpt"/>
</dbReference>
<feature type="domain" description="J" evidence="2">
    <location>
        <begin position="1417"/>
        <end position="1502"/>
    </location>
</feature>
<gene>
    <name evidence="3" type="ORF">CURHAP_LOCUS29132</name>
</gene>
<feature type="compositionally biased region" description="Polar residues" evidence="1">
    <location>
        <begin position="162"/>
        <end position="173"/>
    </location>
</feature>
<feature type="compositionally biased region" description="Polar residues" evidence="1">
    <location>
        <begin position="1534"/>
        <end position="1557"/>
    </location>
</feature>
<feature type="region of interest" description="Disordered" evidence="1">
    <location>
        <begin position="130"/>
        <end position="173"/>
    </location>
</feature>
<feature type="region of interest" description="Disordered" evidence="1">
    <location>
        <begin position="368"/>
        <end position="390"/>
    </location>
</feature>
<evidence type="ECO:0000313" key="4">
    <source>
        <dbReference type="Proteomes" id="UP000507222"/>
    </source>
</evidence>
<dbReference type="SMART" id="SM00028">
    <property type="entry name" value="TPR"/>
    <property type="match status" value="6"/>
</dbReference>